<keyword evidence="3" id="KW-1185">Reference proteome</keyword>
<dbReference type="AlphaFoldDB" id="A0A9N7VE42"/>
<dbReference type="EMBL" id="CADEAL010003927">
    <property type="protein sequence ID" value="CAB1446843.1"/>
    <property type="molecule type" value="Genomic_DNA"/>
</dbReference>
<name>A0A9N7VE42_PLEPL</name>
<dbReference type="Proteomes" id="UP001153269">
    <property type="component" value="Unassembled WGS sequence"/>
</dbReference>
<sequence length="72" mass="8368">MDRVSHRAPAVKAELVRAPFSWDCEEDPGKPACYQKSARTEEEEEEEEENEEEEEEEEEEEVSCRVVSFDSS</sequence>
<gene>
    <name evidence="2" type="ORF">PLEPLA_LOCUS34563</name>
</gene>
<reference evidence="2" key="1">
    <citation type="submission" date="2020-03" db="EMBL/GenBank/DDBJ databases">
        <authorList>
            <person name="Weist P."/>
        </authorList>
    </citation>
    <scope>NUCLEOTIDE SEQUENCE</scope>
</reference>
<comment type="caution">
    <text evidence="2">The sequence shown here is derived from an EMBL/GenBank/DDBJ whole genome shotgun (WGS) entry which is preliminary data.</text>
</comment>
<feature type="region of interest" description="Disordered" evidence="1">
    <location>
        <begin position="22"/>
        <end position="72"/>
    </location>
</feature>
<organism evidence="2 3">
    <name type="scientific">Pleuronectes platessa</name>
    <name type="common">European plaice</name>
    <dbReference type="NCBI Taxonomy" id="8262"/>
    <lineage>
        <taxon>Eukaryota</taxon>
        <taxon>Metazoa</taxon>
        <taxon>Chordata</taxon>
        <taxon>Craniata</taxon>
        <taxon>Vertebrata</taxon>
        <taxon>Euteleostomi</taxon>
        <taxon>Actinopterygii</taxon>
        <taxon>Neopterygii</taxon>
        <taxon>Teleostei</taxon>
        <taxon>Neoteleostei</taxon>
        <taxon>Acanthomorphata</taxon>
        <taxon>Carangaria</taxon>
        <taxon>Pleuronectiformes</taxon>
        <taxon>Pleuronectoidei</taxon>
        <taxon>Pleuronectidae</taxon>
        <taxon>Pleuronectes</taxon>
    </lineage>
</organism>
<feature type="compositionally biased region" description="Acidic residues" evidence="1">
    <location>
        <begin position="41"/>
        <end position="61"/>
    </location>
</feature>
<evidence type="ECO:0000256" key="1">
    <source>
        <dbReference type="SAM" id="MobiDB-lite"/>
    </source>
</evidence>
<protein>
    <submittedName>
        <fullName evidence="2">Uncharacterized protein</fullName>
    </submittedName>
</protein>
<accession>A0A9N7VE42</accession>
<evidence type="ECO:0000313" key="3">
    <source>
        <dbReference type="Proteomes" id="UP001153269"/>
    </source>
</evidence>
<proteinExistence type="predicted"/>
<evidence type="ECO:0000313" key="2">
    <source>
        <dbReference type="EMBL" id="CAB1446843.1"/>
    </source>
</evidence>